<dbReference type="Proteomes" id="UP000078541">
    <property type="component" value="Unassembled WGS sequence"/>
</dbReference>
<dbReference type="AlphaFoldDB" id="A0A195EUY1"/>
<proteinExistence type="predicted"/>
<evidence type="ECO:0000313" key="2">
    <source>
        <dbReference type="Proteomes" id="UP000078541"/>
    </source>
</evidence>
<keyword evidence="2" id="KW-1185">Reference proteome</keyword>
<gene>
    <name evidence="1" type="ORF">ALC56_13828</name>
</gene>
<organism evidence="1 2">
    <name type="scientific">Trachymyrmex septentrionalis</name>
    <dbReference type="NCBI Taxonomy" id="34720"/>
    <lineage>
        <taxon>Eukaryota</taxon>
        <taxon>Metazoa</taxon>
        <taxon>Ecdysozoa</taxon>
        <taxon>Arthropoda</taxon>
        <taxon>Hexapoda</taxon>
        <taxon>Insecta</taxon>
        <taxon>Pterygota</taxon>
        <taxon>Neoptera</taxon>
        <taxon>Endopterygota</taxon>
        <taxon>Hymenoptera</taxon>
        <taxon>Apocrita</taxon>
        <taxon>Aculeata</taxon>
        <taxon>Formicoidea</taxon>
        <taxon>Formicidae</taxon>
        <taxon>Myrmicinae</taxon>
        <taxon>Trachymyrmex</taxon>
    </lineage>
</organism>
<evidence type="ECO:0000313" key="1">
    <source>
        <dbReference type="EMBL" id="KYN31689.1"/>
    </source>
</evidence>
<reference evidence="1 2" key="1">
    <citation type="submission" date="2016-03" db="EMBL/GenBank/DDBJ databases">
        <title>Trachymyrmex septentrionalis WGS genome.</title>
        <authorList>
            <person name="Nygaard S."/>
            <person name="Hu H."/>
            <person name="Boomsma J."/>
            <person name="Zhang G."/>
        </authorList>
    </citation>
    <scope>NUCLEOTIDE SEQUENCE [LARGE SCALE GENOMIC DNA]</scope>
    <source>
        <strain evidence="1">Tsep2-gDNA-1</strain>
        <tissue evidence="1">Whole body</tissue>
    </source>
</reference>
<protein>
    <submittedName>
        <fullName evidence="1">Uncharacterized protein</fullName>
    </submittedName>
</protein>
<name>A0A195EUY1_9HYME</name>
<accession>A0A195EUY1</accession>
<dbReference type="EMBL" id="KQ981965">
    <property type="protein sequence ID" value="KYN31689.1"/>
    <property type="molecule type" value="Genomic_DNA"/>
</dbReference>
<sequence>MLPLSFVTDNNLYFYTKDDDGNFFYAEFSQGGRRRWPTIATTVKVLKVALPGRMRKFVWRSSLSHINISQRTQEVEIYLRLKACCRKKKLPNESSTLPSSTTTNALDAEALAIDDTREAVNDENYKLDINSSNDRYASNLSSIPYRYFNGNDDA</sequence>